<proteinExistence type="predicted"/>
<feature type="transmembrane region" description="Helical" evidence="1">
    <location>
        <begin position="198"/>
        <end position="215"/>
    </location>
</feature>
<dbReference type="RefSeq" id="WP_097057064.1">
    <property type="nucleotide sequence ID" value="NZ_OCMF01000004.1"/>
</dbReference>
<evidence type="ECO:0000313" key="3">
    <source>
        <dbReference type="Proteomes" id="UP000219193"/>
    </source>
</evidence>
<dbReference type="EMBL" id="OCMF01000004">
    <property type="protein sequence ID" value="SOC81301.1"/>
    <property type="molecule type" value="Genomic_DNA"/>
</dbReference>
<dbReference type="AlphaFoldDB" id="A0A285X7I6"/>
<feature type="transmembrane region" description="Helical" evidence="1">
    <location>
        <begin position="156"/>
        <end position="186"/>
    </location>
</feature>
<feature type="transmembrane region" description="Helical" evidence="1">
    <location>
        <begin position="101"/>
        <end position="119"/>
    </location>
</feature>
<dbReference type="OrthoDB" id="9793746at2"/>
<feature type="transmembrane region" description="Helical" evidence="1">
    <location>
        <begin position="125"/>
        <end position="144"/>
    </location>
</feature>
<accession>A0A285X7I6</accession>
<protein>
    <submittedName>
        <fullName evidence="2">Putative membrane protein</fullName>
    </submittedName>
</protein>
<dbReference type="InterPro" id="IPR007163">
    <property type="entry name" value="VCA0040-like"/>
</dbReference>
<dbReference type="PANTHER" id="PTHR37308">
    <property type="entry name" value="INTEGRAL MEMBRANE PROTEIN"/>
    <property type="match status" value="1"/>
</dbReference>
<evidence type="ECO:0000256" key="1">
    <source>
        <dbReference type="SAM" id="Phobius"/>
    </source>
</evidence>
<keyword evidence="1" id="KW-0812">Transmembrane</keyword>
<dbReference type="PANTHER" id="PTHR37308:SF1">
    <property type="entry name" value="POLYPRENYL-PHOSPHATE TRANSPORTER"/>
    <property type="match status" value="1"/>
</dbReference>
<feature type="transmembrane region" description="Helical" evidence="1">
    <location>
        <begin position="281"/>
        <end position="301"/>
    </location>
</feature>
<dbReference type="Pfam" id="PF04018">
    <property type="entry name" value="VCA0040-like"/>
    <property type="match status" value="1"/>
</dbReference>
<keyword evidence="1" id="KW-1133">Transmembrane helix</keyword>
<evidence type="ECO:0000313" key="2">
    <source>
        <dbReference type="EMBL" id="SOC81301.1"/>
    </source>
</evidence>
<feature type="transmembrane region" description="Helical" evidence="1">
    <location>
        <begin position="71"/>
        <end position="89"/>
    </location>
</feature>
<sequence length="317" mass="34737">MRRSFKDYLIISVKGMAMGAADVVPGVSGGTIAFISGIYEELINTISGVKIGLLRTWKEAGFKAMWQELNGNFIVALLSGILLSIFTVMRLANYLLENHPILIWAFFFGLVLASVYYVAKQIPKWTFNVFLFLLIGAAIAFYLSSLPPMAAAASELFLFFAGAIAICAMILPGISGAFILVLLGAYKTVSEAAHDFDIKTLGIVALGAVFGLLSFSRLLKWLFVNYSTLTLATLTGFIAGSLNKIWPWKLTLETAQYGDKSIVIRDQSVLPWNFDAEPHTYQAFILMLAGFLVILILEGLAEKKPVQENAANPNTNR</sequence>
<keyword evidence="3" id="KW-1185">Reference proteome</keyword>
<reference evidence="3" key="1">
    <citation type="submission" date="2017-09" db="EMBL/GenBank/DDBJ databases">
        <authorList>
            <person name="Varghese N."/>
            <person name="Submissions S."/>
        </authorList>
    </citation>
    <scope>NUCLEOTIDE SEQUENCE [LARGE SCALE GENOMIC DNA]</scope>
    <source>
        <strain evidence="3">CGMCC 1.12641</strain>
    </source>
</reference>
<name>A0A285X7I6_9FLAO</name>
<dbReference type="Proteomes" id="UP000219193">
    <property type="component" value="Unassembled WGS sequence"/>
</dbReference>
<gene>
    <name evidence="2" type="ORF">SAMN06296241_2876</name>
</gene>
<organism evidence="2 3">
    <name type="scientific">Salinimicrobium sediminis</name>
    <dbReference type="NCBI Taxonomy" id="1343891"/>
    <lineage>
        <taxon>Bacteria</taxon>
        <taxon>Pseudomonadati</taxon>
        <taxon>Bacteroidota</taxon>
        <taxon>Flavobacteriia</taxon>
        <taxon>Flavobacteriales</taxon>
        <taxon>Flavobacteriaceae</taxon>
        <taxon>Salinimicrobium</taxon>
    </lineage>
</organism>
<keyword evidence="1" id="KW-0472">Membrane</keyword>